<evidence type="ECO:0000313" key="3">
    <source>
        <dbReference type="Proteomes" id="UP001077662"/>
    </source>
</evidence>
<comment type="caution">
    <text evidence="2">The sequence shown here is derived from an EMBL/GenBank/DDBJ whole genome shotgun (WGS) entry which is preliminary data.</text>
</comment>
<gene>
    <name evidence="2" type="ORF">O0554_25585</name>
</gene>
<evidence type="ECO:0000313" key="2">
    <source>
        <dbReference type="EMBL" id="MCZ0810215.1"/>
    </source>
</evidence>
<dbReference type="Proteomes" id="UP001077662">
    <property type="component" value="Unassembled WGS sequence"/>
</dbReference>
<keyword evidence="1" id="KW-0472">Membrane</keyword>
<sequence>MSWSKIGVCIFWLLIGVCMFLLGGTVLYYIFAILGVSIPFIHSVLLFALFQLLRALTG</sequence>
<proteinExistence type="predicted"/>
<feature type="transmembrane region" description="Helical" evidence="1">
    <location>
        <begin position="7"/>
        <end position="31"/>
    </location>
</feature>
<keyword evidence="1" id="KW-0812">Transmembrane</keyword>
<name>A0AAP3DMI8_BRELA</name>
<protein>
    <submittedName>
        <fullName evidence="2">Uncharacterized protein</fullName>
    </submittedName>
</protein>
<organism evidence="2 3">
    <name type="scientific">Brevibacillus laterosporus</name>
    <name type="common">Bacillus laterosporus</name>
    <dbReference type="NCBI Taxonomy" id="1465"/>
    <lineage>
        <taxon>Bacteria</taxon>
        <taxon>Bacillati</taxon>
        <taxon>Bacillota</taxon>
        <taxon>Bacilli</taxon>
        <taxon>Bacillales</taxon>
        <taxon>Paenibacillaceae</taxon>
        <taxon>Brevibacillus</taxon>
    </lineage>
</organism>
<keyword evidence="1" id="KW-1133">Transmembrane helix</keyword>
<evidence type="ECO:0000256" key="1">
    <source>
        <dbReference type="SAM" id="Phobius"/>
    </source>
</evidence>
<dbReference type="AlphaFoldDB" id="A0AAP3DMI8"/>
<dbReference type="EMBL" id="JAPTNE010000062">
    <property type="protein sequence ID" value="MCZ0810215.1"/>
    <property type="molecule type" value="Genomic_DNA"/>
</dbReference>
<feature type="transmembrane region" description="Helical" evidence="1">
    <location>
        <begin position="37"/>
        <end position="56"/>
    </location>
</feature>
<accession>A0AAP3DMI8</accession>
<dbReference type="RefSeq" id="WP_258434943.1">
    <property type="nucleotide sequence ID" value="NZ_JANSGW010000062.1"/>
</dbReference>
<reference evidence="2" key="1">
    <citation type="submission" date="2022-09" db="EMBL/GenBank/DDBJ databases">
        <title>Genome analysis and characterization of larvicidal activity of Brevibacillus strains.</title>
        <authorList>
            <person name="Patrusheva E.V."/>
            <person name="Izotova A.O."/>
            <person name="Toshchakov S.V."/>
            <person name="Sineoky S.P."/>
        </authorList>
    </citation>
    <scope>NUCLEOTIDE SEQUENCE</scope>
    <source>
        <strain evidence="2">VKPM_B-13247</strain>
    </source>
</reference>